<dbReference type="OrthoDB" id="28947at2759"/>
<feature type="region of interest" description="Disordered" evidence="3">
    <location>
        <begin position="595"/>
        <end position="624"/>
    </location>
</feature>
<comment type="similarity">
    <text evidence="1">Belongs to the CBF/MAK21 family.</text>
</comment>
<evidence type="ECO:0000313" key="5">
    <source>
        <dbReference type="EMBL" id="KAG5188720.1"/>
    </source>
</evidence>
<evidence type="ECO:0000313" key="6">
    <source>
        <dbReference type="Proteomes" id="UP000664859"/>
    </source>
</evidence>
<gene>
    <name evidence="5" type="ORF">JKP88DRAFT_353331</name>
</gene>
<proteinExistence type="inferred from homology"/>
<evidence type="ECO:0000259" key="4">
    <source>
        <dbReference type="Pfam" id="PF03914"/>
    </source>
</evidence>
<dbReference type="PANTHER" id="PTHR12048:SF0">
    <property type="entry name" value="CCAAT_ENHANCER-BINDING PROTEIN ZETA"/>
    <property type="match status" value="1"/>
</dbReference>
<dbReference type="EMBL" id="JAFCMP010000065">
    <property type="protein sequence ID" value="KAG5188720.1"/>
    <property type="molecule type" value="Genomic_DNA"/>
</dbReference>
<feature type="compositionally biased region" description="Low complexity" evidence="3">
    <location>
        <begin position="774"/>
        <end position="794"/>
    </location>
</feature>
<dbReference type="InterPro" id="IPR040155">
    <property type="entry name" value="CEBPZ/Mak21-like"/>
</dbReference>
<dbReference type="InterPro" id="IPR005612">
    <property type="entry name" value="CCAAT-binding_factor"/>
</dbReference>
<dbReference type="GO" id="GO:0005634">
    <property type="term" value="C:nucleus"/>
    <property type="evidence" value="ECO:0007669"/>
    <property type="project" value="TreeGrafter"/>
</dbReference>
<feature type="compositionally biased region" description="Acidic residues" evidence="3">
    <location>
        <begin position="1095"/>
        <end position="1113"/>
    </location>
</feature>
<sequence>MAKKSKPAASQQPAAVENGGGAEDARLRAETLAMIKELGIADEQLQLVNGDRAKQTPAAPASKKHATKSNKTEFAKGAATGINGVTAGGDHQQGSKVKKSKPQGKADSHQHQQQNGGRAPPPSSSGSGGSGSAALALSLTLKHPACALGDDAPTWLALIPPLPGSKSSKKKQKQAGKAEGRAAAAAAAAAPAPPHERAPAEVVRRLRDAAAALLAKEVAAWDHGAEKRQTGDDRYLSQVLKSGTLSDKISALTMRCKESPVHRLADLDKLVELATKHDRRTAQMAQEALKDLFISDLLPDERRLVPFRERPLLQFEEWAPNFKEQAAKTLLMWYFEGELLRRYGALVTALDAATKVRRYLSVLRLGGGWVAALHAATKDSVSNTKRSGMEAARDLLEAKPTGEAQLLAILVNKFGDPDRKVANKGIHLLQHALPQALNELSAMRGIVREQVLNKHGVMRSQVLNKHTAMRSVVVREVQQYLHRPGLAPKALYAGVVFLSQVYLTAEEDGALAAELIGTYFKLFELAVQAGDLKSRLLSALLTGVNRAHPYLDSGSEALATHVDELFKLVHQSNFSTATQALMLLFQVIRTSAPAATDRDNAQRPPRRHKKGFGAPPLPSRGGDTVAGGKNEAALATRFYKALYAKLADADLRLAHQPALFLNLVYRAMKGDAAAARVAAFAKRLLQTALSTNLVYRAMKRHEGLHVTKRLLHAALFLNLVHCAVKEDAAAPRIALLQVATLASPPLAGASLFVVSEVLKKHQALRSVLFAGAPQDPPAARDAADGAAAEGDATAESGKIAGETVKAAAANGTTSSGTSNGGVADASKLPPEATLIPGYDPSKRDPRFAFGGDGLEVEAEDAARAGGVALWEATQLRWHYHPSVAHFALELLTPPGHGIRYKGDPLVDFGLMPFLDRLAYRNAKQSAAPKGGMARSAATKRLTEADIVNDEAFANLPLQAAFANLPLEAVSADIITHIINDEAFANLPLEAVSADKVFFHRFFREKAHRDSVKGLTRKKHALLDEDAEEAAMDAALERRSAALPPSRTARATAAAMDAAAAIDAALEGEADSDAEESAYADKLARALMRSAGDNIASDDEDPDTADWSMDEDETGGGFGGETDDDEGGGGDGGARGAGDDDDFMDDGDGSSDEEGVGGGFEVAEESGGSDDGGVFGGGGEGGSDSDDDAQLPGELSADGDSGDDNDGEAPAGKKRGKGAAAAAAALAAAAAPSKKKRKSSGLEDFASADDYAAMLDTFDPNAFDGGRWVAGDGTLQGSGAKKRAAKGGGGSSVSSLLSQLPPQKRIAWDVVDTGSLKQLDALRKREVCPVLVKPCQRDDPNIGTDNELTVVQTQKLLRCMALTFTVILNSLDHGGDDTGPRGLEDRNSRRALLPPPPSAAAIWGLRALPRHGDLPMLLLRQWRNLHAPQRLLFCTRCRRQLPHGDPPMLLPLLRQRCRLYVLQSLLTCALLPLRWSCCRRPYQMLCRDSRKEVRSSKGWTLAGAKLTQQEQEMKREHQRLRAQQQRRHELQLEAQRMTQRHDREQLALRIAKEVYQQKCYATYAVLAEDTSAGLEGRVRDYLKHTVVSDEHIWRQGCKLLAEHKEEWRGVCKRAADIGVALHTVKTEVTQTAEAAAFGAGLTDLRKARITVLKNKFPNQGALNKGQQQQQHHHQQDKEEGGAAKPPRAPGSLEPRVARVVKDELAASGPPAETDYTPFLGSAGPPGSRSMNIVLPADAFPVTGYNDPTRHLPLMVDVTCFEAQVAIGEQGRKLLEAVATEYASRMSVPEGARPKALKGIALARLRSALSAALHMAYSGRVMTHMAESRGGGHMEEDVGEDVEMPFGGGGV</sequence>
<keyword evidence="2" id="KW-0175">Coiled coil</keyword>
<feature type="coiled-coil region" evidence="2">
    <location>
        <begin position="1502"/>
        <end position="1539"/>
    </location>
</feature>
<reference evidence="5" key="1">
    <citation type="submission" date="2021-02" db="EMBL/GenBank/DDBJ databases">
        <title>First Annotated Genome of the Yellow-green Alga Tribonema minus.</title>
        <authorList>
            <person name="Mahan K.M."/>
        </authorList>
    </citation>
    <scope>NUCLEOTIDE SEQUENCE</scope>
    <source>
        <strain evidence="5">UTEX B ZZ1240</strain>
    </source>
</reference>
<feature type="region of interest" description="Disordered" evidence="3">
    <location>
        <begin position="44"/>
        <end position="132"/>
    </location>
</feature>
<dbReference type="PANTHER" id="PTHR12048">
    <property type="entry name" value="CCAAT-BINDING FACTOR-RELATED"/>
    <property type="match status" value="1"/>
</dbReference>
<feature type="region of interest" description="Disordered" evidence="3">
    <location>
        <begin position="1273"/>
        <end position="1296"/>
    </location>
</feature>
<dbReference type="Pfam" id="PF03914">
    <property type="entry name" value="CBF"/>
    <property type="match status" value="2"/>
</dbReference>
<evidence type="ECO:0000256" key="1">
    <source>
        <dbReference type="ARBA" id="ARBA00007797"/>
    </source>
</evidence>
<evidence type="ECO:0000256" key="2">
    <source>
        <dbReference type="SAM" id="Coils"/>
    </source>
</evidence>
<feature type="region of interest" description="Disordered" evidence="3">
    <location>
        <begin position="810"/>
        <end position="840"/>
    </location>
</feature>
<protein>
    <recommendedName>
        <fullName evidence="4">CCAAT-binding factor domain-containing protein</fullName>
    </recommendedName>
</protein>
<feature type="compositionally biased region" description="Low complexity" evidence="3">
    <location>
        <begin position="810"/>
        <end position="821"/>
    </location>
</feature>
<evidence type="ECO:0000256" key="3">
    <source>
        <dbReference type="SAM" id="MobiDB-lite"/>
    </source>
</evidence>
<feature type="region of interest" description="Disordered" evidence="3">
    <location>
        <begin position="1658"/>
        <end position="1694"/>
    </location>
</feature>
<feature type="region of interest" description="Disordered" evidence="3">
    <location>
        <begin position="161"/>
        <end position="199"/>
    </location>
</feature>
<keyword evidence="6" id="KW-1185">Reference proteome</keyword>
<feature type="region of interest" description="Disordered" evidence="3">
    <location>
        <begin position="774"/>
        <end position="797"/>
    </location>
</feature>
<feature type="region of interest" description="Disordered" evidence="3">
    <location>
        <begin position="1"/>
        <end position="23"/>
    </location>
</feature>
<accession>A0A835ZC94</accession>
<feature type="compositionally biased region" description="Acidic residues" evidence="3">
    <location>
        <begin position="1138"/>
        <end position="1154"/>
    </location>
</feature>
<organism evidence="5 6">
    <name type="scientific">Tribonema minus</name>
    <dbReference type="NCBI Taxonomy" id="303371"/>
    <lineage>
        <taxon>Eukaryota</taxon>
        <taxon>Sar</taxon>
        <taxon>Stramenopiles</taxon>
        <taxon>Ochrophyta</taxon>
        <taxon>PX clade</taxon>
        <taxon>Xanthophyceae</taxon>
        <taxon>Tribonematales</taxon>
        <taxon>Tribonemataceae</taxon>
        <taxon>Tribonema</taxon>
    </lineage>
</organism>
<feature type="compositionally biased region" description="Gly residues" evidence="3">
    <location>
        <begin position="1168"/>
        <end position="1181"/>
    </location>
</feature>
<name>A0A835ZC94_9STRA</name>
<feature type="domain" description="CCAAT-binding factor" evidence="4">
    <location>
        <begin position="713"/>
        <end position="887"/>
    </location>
</feature>
<feature type="compositionally biased region" description="Low complexity" evidence="3">
    <location>
        <begin position="175"/>
        <end position="190"/>
    </location>
</feature>
<feature type="domain" description="CCAAT-binding factor" evidence="4">
    <location>
        <begin position="634"/>
        <end position="690"/>
    </location>
</feature>
<feature type="region of interest" description="Disordered" evidence="3">
    <location>
        <begin position="1092"/>
        <end position="1217"/>
    </location>
</feature>
<dbReference type="Proteomes" id="UP000664859">
    <property type="component" value="Unassembled WGS sequence"/>
</dbReference>
<comment type="caution">
    <text evidence="5">The sequence shown here is derived from an EMBL/GenBank/DDBJ whole genome shotgun (WGS) entry which is preliminary data.</text>
</comment>